<gene>
    <name evidence="3" type="ORF">H4R34_001038</name>
</gene>
<dbReference type="OrthoDB" id="10365360at2759"/>
<reference evidence="3" key="1">
    <citation type="submission" date="2022-07" db="EMBL/GenBank/DDBJ databases">
        <title>Phylogenomic reconstructions and comparative analyses of Kickxellomycotina fungi.</title>
        <authorList>
            <person name="Reynolds N.K."/>
            <person name="Stajich J.E."/>
            <person name="Barry K."/>
            <person name="Grigoriev I.V."/>
            <person name="Crous P."/>
            <person name="Smith M.E."/>
        </authorList>
    </citation>
    <scope>NUCLEOTIDE SEQUENCE</scope>
    <source>
        <strain evidence="3">RSA 567</strain>
    </source>
</reference>
<dbReference type="EMBL" id="JANBQB010000040">
    <property type="protein sequence ID" value="KAJ1983795.1"/>
    <property type="molecule type" value="Genomic_DNA"/>
</dbReference>
<keyword evidence="4" id="KW-1185">Reference proteome</keyword>
<keyword evidence="2" id="KW-0472">Membrane</keyword>
<protein>
    <submittedName>
        <fullName evidence="3">Uncharacterized protein</fullName>
    </submittedName>
</protein>
<evidence type="ECO:0000313" key="3">
    <source>
        <dbReference type="EMBL" id="KAJ1983795.1"/>
    </source>
</evidence>
<comment type="caution">
    <text evidence="3">The sequence shown here is derived from an EMBL/GenBank/DDBJ whole genome shotgun (WGS) entry which is preliminary data.</text>
</comment>
<feature type="region of interest" description="Disordered" evidence="1">
    <location>
        <begin position="90"/>
        <end position="146"/>
    </location>
</feature>
<dbReference type="AlphaFoldDB" id="A0A9W8EEU4"/>
<proteinExistence type="predicted"/>
<name>A0A9W8EEU4_9FUNG</name>
<sequence>MWLERIQTWLQTVPPEVLRGWVARLLRVRARTWYALWLAVVTVITTSVVGYQRILARLQFCQTMAHLHASISLRRQQALMPLVTQPSVSVRTSVDQKPSPPLPLAESTSNPASLHDPQLKQQQQQQQPEKSRRETEPNGTGINGIDSGFTAGMLDNWQTGTQKLQHALDQLHYRLRRQCEDTSDSSDYALIILKNKVTAMKHDVALELGQPGQEKPYPMGYYPYTSSIAAQADTFGQIRSELRTLKGVVLNPKYLP</sequence>
<dbReference type="Proteomes" id="UP001151582">
    <property type="component" value="Unassembled WGS sequence"/>
</dbReference>
<evidence type="ECO:0000256" key="2">
    <source>
        <dbReference type="SAM" id="Phobius"/>
    </source>
</evidence>
<accession>A0A9W8EEU4</accession>
<feature type="transmembrane region" description="Helical" evidence="2">
    <location>
        <begin position="33"/>
        <end position="51"/>
    </location>
</feature>
<evidence type="ECO:0000313" key="4">
    <source>
        <dbReference type="Proteomes" id="UP001151582"/>
    </source>
</evidence>
<evidence type="ECO:0000256" key="1">
    <source>
        <dbReference type="SAM" id="MobiDB-lite"/>
    </source>
</evidence>
<organism evidence="3 4">
    <name type="scientific">Dimargaris verticillata</name>
    <dbReference type="NCBI Taxonomy" id="2761393"/>
    <lineage>
        <taxon>Eukaryota</taxon>
        <taxon>Fungi</taxon>
        <taxon>Fungi incertae sedis</taxon>
        <taxon>Zoopagomycota</taxon>
        <taxon>Kickxellomycotina</taxon>
        <taxon>Dimargaritomycetes</taxon>
        <taxon>Dimargaritales</taxon>
        <taxon>Dimargaritaceae</taxon>
        <taxon>Dimargaris</taxon>
    </lineage>
</organism>
<keyword evidence="2" id="KW-0812">Transmembrane</keyword>
<keyword evidence="2" id="KW-1133">Transmembrane helix</keyword>